<feature type="non-terminal residue" evidence="2">
    <location>
        <position position="308"/>
    </location>
</feature>
<proteinExistence type="predicted"/>
<dbReference type="InterPro" id="IPR001303">
    <property type="entry name" value="Aldolase_II/adducin_N"/>
</dbReference>
<name>A0A382FI80_9ZZZZ</name>
<dbReference type="EMBL" id="UINC01050112">
    <property type="protein sequence ID" value="SVB62690.1"/>
    <property type="molecule type" value="Genomic_DNA"/>
</dbReference>
<sequence length="308" mass="33472">VARYTHEGVNEDLALRVYTTRLLGRNPLLVLHGGGNTSVKTTVTDLLGEDVQVLCVKGSGWDMADIEPPGLPAVRMELLLKLRSLKMLSDEDMVRFQRGALLDPSSPNPSVETLLHSFLPHKFVDHTHSAAVLALTDQCSDEPLLGEVYGDRVALVDYVKPGFDLAQTAAQVYEAHPEVEGLILRKHGIFSFGATAREAYERMVNLVTLAENYITAMGGGVFPSVELPTELSPVSEVAPIVRGLLAVRGDESMVDPVRVVLDFRASEAVLNYVTGMEVGRYAQIGVVTPDHVIRTKKNPLIVPTPEAG</sequence>
<evidence type="ECO:0000313" key="2">
    <source>
        <dbReference type="EMBL" id="SVB62690.1"/>
    </source>
</evidence>
<dbReference type="SUPFAM" id="SSF53639">
    <property type="entry name" value="AraD/HMP-PK domain-like"/>
    <property type="match status" value="1"/>
</dbReference>
<dbReference type="Gene3D" id="3.40.225.10">
    <property type="entry name" value="Class II aldolase/adducin N-terminal domain"/>
    <property type="match status" value="1"/>
</dbReference>
<feature type="non-terminal residue" evidence="2">
    <location>
        <position position="1"/>
    </location>
</feature>
<accession>A0A382FI80</accession>
<organism evidence="2">
    <name type="scientific">marine metagenome</name>
    <dbReference type="NCBI Taxonomy" id="408172"/>
    <lineage>
        <taxon>unclassified sequences</taxon>
        <taxon>metagenomes</taxon>
        <taxon>ecological metagenomes</taxon>
    </lineage>
</organism>
<protein>
    <recommendedName>
        <fullName evidence="1">Class II aldolase/adducin N-terminal domain-containing protein</fullName>
    </recommendedName>
</protein>
<reference evidence="2" key="1">
    <citation type="submission" date="2018-05" db="EMBL/GenBank/DDBJ databases">
        <authorList>
            <person name="Lanie J.A."/>
            <person name="Ng W.-L."/>
            <person name="Kazmierczak K.M."/>
            <person name="Andrzejewski T.M."/>
            <person name="Davidsen T.M."/>
            <person name="Wayne K.J."/>
            <person name="Tettelin H."/>
            <person name="Glass J.I."/>
            <person name="Rusch D."/>
            <person name="Podicherti R."/>
            <person name="Tsui H.-C.T."/>
            <person name="Winkler M.E."/>
        </authorList>
    </citation>
    <scope>NUCLEOTIDE SEQUENCE</scope>
</reference>
<evidence type="ECO:0000259" key="1">
    <source>
        <dbReference type="SMART" id="SM01007"/>
    </source>
</evidence>
<dbReference type="AlphaFoldDB" id="A0A382FI80"/>
<dbReference type="InterPro" id="IPR036409">
    <property type="entry name" value="Aldolase_II/adducin_N_sf"/>
</dbReference>
<feature type="domain" description="Class II aldolase/adducin N-terminal" evidence="1">
    <location>
        <begin position="15"/>
        <end position="214"/>
    </location>
</feature>
<gene>
    <name evidence="2" type="ORF">METZ01_LOCUS215544</name>
</gene>
<dbReference type="SMART" id="SM01007">
    <property type="entry name" value="Aldolase_II"/>
    <property type="match status" value="1"/>
</dbReference>
<dbReference type="Pfam" id="PF00596">
    <property type="entry name" value="Aldolase_II"/>
    <property type="match status" value="1"/>
</dbReference>